<proteinExistence type="predicted"/>
<feature type="region of interest" description="Disordered" evidence="1">
    <location>
        <begin position="104"/>
        <end position="123"/>
    </location>
</feature>
<keyword evidence="3" id="KW-1185">Reference proteome</keyword>
<evidence type="ECO:0000313" key="3">
    <source>
        <dbReference type="Proteomes" id="UP001485043"/>
    </source>
</evidence>
<organism evidence="2 3">
    <name type="scientific">Apatococcus fuscideae</name>
    <dbReference type="NCBI Taxonomy" id="2026836"/>
    <lineage>
        <taxon>Eukaryota</taxon>
        <taxon>Viridiplantae</taxon>
        <taxon>Chlorophyta</taxon>
        <taxon>core chlorophytes</taxon>
        <taxon>Trebouxiophyceae</taxon>
        <taxon>Chlorellales</taxon>
        <taxon>Chlorellaceae</taxon>
        <taxon>Apatococcus</taxon>
    </lineage>
</organism>
<evidence type="ECO:0000313" key="2">
    <source>
        <dbReference type="EMBL" id="KAK9843570.1"/>
    </source>
</evidence>
<dbReference type="Proteomes" id="UP001485043">
    <property type="component" value="Unassembled WGS sequence"/>
</dbReference>
<dbReference type="EMBL" id="JALJOV010001688">
    <property type="protein sequence ID" value="KAK9843570.1"/>
    <property type="molecule type" value="Genomic_DNA"/>
</dbReference>
<comment type="caution">
    <text evidence="2">The sequence shown here is derived from an EMBL/GenBank/DDBJ whole genome shotgun (WGS) entry which is preliminary data.</text>
</comment>
<feature type="non-terminal residue" evidence="2">
    <location>
        <position position="1"/>
    </location>
</feature>
<dbReference type="AlphaFoldDB" id="A0AAW1SAS4"/>
<protein>
    <recommendedName>
        <fullName evidence="4">STI1/HOP DP domain-containing protein</fullName>
    </recommendedName>
</protein>
<name>A0AAW1SAS4_9CHLO</name>
<sequence>GCVTLLLPYLSGAKFSQIVQERIIMDLLDDEEGPPTLQDMADQVSALRIKPAGKTLPASRLERSDLQDATLEALGPSQHAFSMASASESKPAVSRTKLGKGSTLKGGFLNAKSRPQGRKPTESLTHVAAKPHASRVPQGFMLEPSQDEQQYSKFKTKLIDYLKPTPESMEQVMGNGQLMAGFDDPEVMEAVNAIAQSPGAIQKYKSNAKVMRFYQSMGQMMATRCEDLAKT</sequence>
<evidence type="ECO:0008006" key="4">
    <source>
        <dbReference type="Google" id="ProtNLM"/>
    </source>
</evidence>
<gene>
    <name evidence="2" type="ORF">WJX84_000844</name>
</gene>
<accession>A0AAW1SAS4</accession>
<evidence type="ECO:0000256" key="1">
    <source>
        <dbReference type="SAM" id="MobiDB-lite"/>
    </source>
</evidence>
<dbReference type="Gene3D" id="1.10.260.100">
    <property type="match status" value="1"/>
</dbReference>
<reference evidence="2 3" key="1">
    <citation type="journal article" date="2024" name="Nat. Commun.">
        <title>Phylogenomics reveals the evolutionary origins of lichenization in chlorophyte algae.</title>
        <authorList>
            <person name="Puginier C."/>
            <person name="Libourel C."/>
            <person name="Otte J."/>
            <person name="Skaloud P."/>
            <person name="Haon M."/>
            <person name="Grisel S."/>
            <person name="Petersen M."/>
            <person name="Berrin J.G."/>
            <person name="Delaux P.M."/>
            <person name="Dal Grande F."/>
            <person name="Keller J."/>
        </authorList>
    </citation>
    <scope>NUCLEOTIDE SEQUENCE [LARGE SCALE GENOMIC DNA]</scope>
    <source>
        <strain evidence="2 3">SAG 2523</strain>
    </source>
</reference>